<keyword evidence="4" id="KW-1185">Reference proteome</keyword>
<organism evidence="3 4">
    <name type="scientific">Cellulophaga fucicola</name>
    <dbReference type="NCBI Taxonomy" id="76595"/>
    <lineage>
        <taxon>Bacteria</taxon>
        <taxon>Pseudomonadati</taxon>
        <taxon>Bacteroidota</taxon>
        <taxon>Flavobacteriia</taxon>
        <taxon>Flavobacteriales</taxon>
        <taxon>Flavobacteriaceae</taxon>
        <taxon>Cellulophaga</taxon>
    </lineage>
</organism>
<dbReference type="Pfam" id="PF13715">
    <property type="entry name" value="CarbopepD_reg_2"/>
    <property type="match status" value="1"/>
</dbReference>
<dbReference type="Gene3D" id="2.120.10.80">
    <property type="entry name" value="Kelch-type beta propeller"/>
    <property type="match status" value="2"/>
</dbReference>
<dbReference type="STRING" id="76595.SAMN05660313_02842"/>
<dbReference type="AlphaFoldDB" id="A0A1K1QNP1"/>
<evidence type="ECO:0000256" key="1">
    <source>
        <dbReference type="ARBA" id="ARBA00022441"/>
    </source>
</evidence>
<proteinExistence type="predicted"/>
<dbReference type="InterPro" id="IPR008969">
    <property type="entry name" value="CarboxyPept-like_regulatory"/>
</dbReference>
<dbReference type="OrthoDB" id="996574at2"/>
<keyword evidence="2" id="KW-0677">Repeat</keyword>
<accession>A0A1K1QNP1</accession>
<dbReference type="EMBL" id="FPIY01000004">
    <property type="protein sequence ID" value="SFW61554.1"/>
    <property type="molecule type" value="Genomic_DNA"/>
</dbReference>
<dbReference type="SUPFAM" id="SSF50965">
    <property type="entry name" value="Galactose oxidase, central domain"/>
    <property type="match status" value="1"/>
</dbReference>
<dbReference type="Gene3D" id="2.60.40.1120">
    <property type="entry name" value="Carboxypeptidase-like, regulatory domain"/>
    <property type="match status" value="1"/>
</dbReference>
<evidence type="ECO:0000313" key="4">
    <source>
        <dbReference type="Proteomes" id="UP000183257"/>
    </source>
</evidence>
<dbReference type="PANTHER" id="PTHR45632:SF3">
    <property type="entry name" value="KELCH-LIKE PROTEIN 32"/>
    <property type="match status" value="1"/>
</dbReference>
<evidence type="ECO:0000256" key="2">
    <source>
        <dbReference type="ARBA" id="ARBA00022737"/>
    </source>
</evidence>
<gene>
    <name evidence="3" type="ORF">SAMN05660313_02842</name>
</gene>
<name>A0A1K1QNP1_9FLAO</name>
<dbReference type="InterPro" id="IPR015915">
    <property type="entry name" value="Kelch-typ_b-propeller"/>
</dbReference>
<protein>
    <submittedName>
        <fullName evidence="3">Kelch motif-containing protein</fullName>
    </submittedName>
</protein>
<dbReference type="PANTHER" id="PTHR45632">
    <property type="entry name" value="LD33804P"/>
    <property type="match status" value="1"/>
</dbReference>
<dbReference type="Pfam" id="PF24681">
    <property type="entry name" value="Kelch_KLHDC2_KLHL20_DRC7"/>
    <property type="match status" value="1"/>
</dbReference>
<dbReference type="SUPFAM" id="SSF49464">
    <property type="entry name" value="Carboxypeptidase regulatory domain-like"/>
    <property type="match status" value="1"/>
</dbReference>
<reference evidence="4" key="1">
    <citation type="submission" date="2016-11" db="EMBL/GenBank/DDBJ databases">
        <authorList>
            <person name="Varghese N."/>
            <person name="Submissions S."/>
        </authorList>
    </citation>
    <scope>NUCLEOTIDE SEQUENCE [LARGE SCALE GENOMIC DNA]</scope>
    <source>
        <strain evidence="4">DSM 24786</strain>
    </source>
</reference>
<keyword evidence="1" id="KW-0880">Kelch repeat</keyword>
<sequence>MSIKNTQTSSAKISNNMILALLIFFTTLASTAQTIKGTVLNKETNKPVENASISVVNTSNGTFTNARGIFKLKNTSGLSPLTKIKFSSLGYKTLVTTVQSIKDVNYIVYLESNAEKLKEVVVSSNKKLKKNISFQILAEMPFGVSNFGSSIINNKLYVTAGDLSFIEENEKRAIDNSETMGELINNLRINGSWVSYSNKIQVYNFKDNSWEVSKQKLNKKAYHKTVAVNEGLYVFGGKTISLNKKREYLNNKIEVFNTTTNAIIIDDAYPHQAVNFAAVTYKNNIIIMGGSTKVLDNGKKLYRNNSYLFNTSTGHWYQLTKMLKGKETNGVLVNNKVFLVGGFHNGPLKDIEAYDLETAEWKAQGNLFDGIERPALASNNNIIYIFDSKKILTYNTKTKLLKEYKIDIPLKYANMHYLNGKLYILGGSKYFNYKSKAATSLYTINLSEFKNTKPRKEKYLN</sequence>
<dbReference type="InterPro" id="IPR011043">
    <property type="entry name" value="Gal_Oxase/kelch_b-propeller"/>
</dbReference>
<evidence type="ECO:0000313" key="3">
    <source>
        <dbReference type="EMBL" id="SFW61554.1"/>
    </source>
</evidence>
<dbReference type="Proteomes" id="UP000183257">
    <property type="component" value="Unassembled WGS sequence"/>
</dbReference>